<dbReference type="EMBL" id="CAJVPS010007431">
    <property type="protein sequence ID" value="CAG8634863.1"/>
    <property type="molecule type" value="Genomic_DNA"/>
</dbReference>
<dbReference type="InterPro" id="IPR013149">
    <property type="entry name" value="ADH-like_C"/>
</dbReference>
<protein>
    <submittedName>
        <fullName evidence="2">1584_t:CDS:1</fullName>
    </submittedName>
</protein>
<organism evidence="2 3">
    <name type="scientific">Ambispora leptoticha</name>
    <dbReference type="NCBI Taxonomy" id="144679"/>
    <lineage>
        <taxon>Eukaryota</taxon>
        <taxon>Fungi</taxon>
        <taxon>Fungi incertae sedis</taxon>
        <taxon>Mucoromycota</taxon>
        <taxon>Glomeromycotina</taxon>
        <taxon>Glomeromycetes</taxon>
        <taxon>Archaeosporales</taxon>
        <taxon>Ambisporaceae</taxon>
        <taxon>Ambispora</taxon>
    </lineage>
</organism>
<dbReference type="InterPro" id="IPR020843">
    <property type="entry name" value="ER"/>
</dbReference>
<dbReference type="OrthoDB" id="9992527at2759"/>
<gene>
    <name evidence="2" type="ORF">ALEPTO_LOCUS9503</name>
</gene>
<dbReference type="Pfam" id="PF00107">
    <property type="entry name" value="ADH_zinc_N"/>
    <property type="match status" value="1"/>
</dbReference>
<dbReference type="Gene3D" id="3.40.50.720">
    <property type="entry name" value="NAD(P)-binding Rossmann-like Domain"/>
    <property type="match status" value="1"/>
</dbReference>
<dbReference type="CDD" id="cd08249">
    <property type="entry name" value="enoyl_reductase_like"/>
    <property type="match status" value="1"/>
</dbReference>
<dbReference type="InterPro" id="IPR047122">
    <property type="entry name" value="Trans-enoyl_RdTase-like"/>
</dbReference>
<feature type="domain" description="Enoyl reductase (ER)" evidence="1">
    <location>
        <begin position="15"/>
        <end position="331"/>
    </location>
</feature>
<accession>A0A9N9DCH9</accession>
<dbReference type="Pfam" id="PF08240">
    <property type="entry name" value="ADH_N"/>
    <property type="match status" value="1"/>
</dbReference>
<dbReference type="SMART" id="SM00829">
    <property type="entry name" value="PKS_ER"/>
    <property type="match status" value="1"/>
</dbReference>
<name>A0A9N9DCH9_9GLOM</name>
<reference evidence="2" key="1">
    <citation type="submission" date="2021-06" db="EMBL/GenBank/DDBJ databases">
        <authorList>
            <person name="Kallberg Y."/>
            <person name="Tangrot J."/>
            <person name="Rosling A."/>
        </authorList>
    </citation>
    <scope>NUCLEOTIDE SEQUENCE</scope>
    <source>
        <strain evidence="2">FL130A</strain>
    </source>
</reference>
<dbReference type="SUPFAM" id="SSF50129">
    <property type="entry name" value="GroES-like"/>
    <property type="match status" value="1"/>
</dbReference>
<dbReference type="AlphaFoldDB" id="A0A9N9DCH9"/>
<evidence type="ECO:0000313" key="2">
    <source>
        <dbReference type="EMBL" id="CAG8634863.1"/>
    </source>
</evidence>
<keyword evidence="3" id="KW-1185">Reference proteome</keyword>
<evidence type="ECO:0000313" key="3">
    <source>
        <dbReference type="Proteomes" id="UP000789508"/>
    </source>
</evidence>
<dbReference type="GO" id="GO:0016651">
    <property type="term" value="F:oxidoreductase activity, acting on NAD(P)H"/>
    <property type="evidence" value="ECO:0007669"/>
    <property type="project" value="InterPro"/>
</dbReference>
<dbReference type="SUPFAM" id="SSF51735">
    <property type="entry name" value="NAD(P)-binding Rossmann-fold domains"/>
    <property type="match status" value="1"/>
</dbReference>
<dbReference type="Proteomes" id="UP000789508">
    <property type="component" value="Unassembled WGS sequence"/>
</dbReference>
<dbReference type="InterPro" id="IPR036291">
    <property type="entry name" value="NAD(P)-bd_dom_sf"/>
</dbReference>
<proteinExistence type="predicted"/>
<dbReference type="InterPro" id="IPR013154">
    <property type="entry name" value="ADH-like_N"/>
</dbReference>
<dbReference type="Gene3D" id="3.90.180.10">
    <property type="entry name" value="Medium-chain alcohol dehydrogenases, catalytic domain"/>
    <property type="match status" value="1"/>
</dbReference>
<sequence>MSQQIKAIIVHEPFGEFKFGYVDKPTPKPNELLVRNKAVAINPVDWKMQKYNVLVEGYPIVLGCDGAGVVESVGSEVTKFKPGDAIFTYPRLGERNGYGTFAEYTLYDENLAFKKPENLSFEEASTISVGLLTAAHGLYLGLKLPLPSKQHKYAEPEYILIWGGASSVGAYAVQLARLSGLTVIATASARNTEYLKSLGAEHVIDYKSPNAVSQIQALTKNKLKYAFDVISPETATLATETLSDGGKIAWTAGEPKLKSDKVEAIQVELGTVYKVPDLYKATIDLKEELEPLIHNGSIKNNTVQLVSGGLETGVLEALKLNEKGVSGKKLVAENKALYALLGTTVKFIIREGYKDYRDWKRQSVSNAKEKS</sequence>
<feature type="non-terminal residue" evidence="2">
    <location>
        <position position="371"/>
    </location>
</feature>
<evidence type="ECO:0000259" key="1">
    <source>
        <dbReference type="SMART" id="SM00829"/>
    </source>
</evidence>
<dbReference type="PANTHER" id="PTHR45348:SF2">
    <property type="entry name" value="ZINC-TYPE ALCOHOL DEHYDROGENASE-LIKE PROTEIN C2E1P3.01"/>
    <property type="match status" value="1"/>
</dbReference>
<dbReference type="PANTHER" id="PTHR45348">
    <property type="entry name" value="HYPOTHETICAL OXIDOREDUCTASE (EUROFUNG)"/>
    <property type="match status" value="1"/>
</dbReference>
<comment type="caution">
    <text evidence="2">The sequence shown here is derived from an EMBL/GenBank/DDBJ whole genome shotgun (WGS) entry which is preliminary data.</text>
</comment>
<dbReference type="InterPro" id="IPR011032">
    <property type="entry name" value="GroES-like_sf"/>
</dbReference>